<sequence length="245" mass="28568">MEEDFFSFIAIEKSSERIDLRHRIKYSWSVGVYGEATLTMILFLQCRPLSVNTDKVNKEFRNSTKGFVRTKLRPRSSDEEGKSHRPIFELNLLGLPVLPTLKPNCQTTFVNCKEGTLSTYYSNDAIIEETIPHRMLHYAKIQSIIEFSWRHIGPIRIVRYRIYGNVIKEQKKEIILQNSRKEETEEKRSSYTLRPYRRIACILCSSAYAKTDNNMQRTFVIIGLAVVIEGNCSKSKKKRIECSEK</sequence>
<accession>A0ABD2CAZ8</accession>
<dbReference type="Proteomes" id="UP001607303">
    <property type="component" value="Unassembled WGS sequence"/>
</dbReference>
<name>A0ABD2CAZ8_VESMC</name>
<proteinExistence type="predicted"/>
<comment type="caution">
    <text evidence="1">The sequence shown here is derived from an EMBL/GenBank/DDBJ whole genome shotgun (WGS) entry which is preliminary data.</text>
</comment>
<evidence type="ECO:0000313" key="1">
    <source>
        <dbReference type="EMBL" id="KAL2741929.1"/>
    </source>
</evidence>
<dbReference type="EMBL" id="JAYRBN010000058">
    <property type="protein sequence ID" value="KAL2741929.1"/>
    <property type="molecule type" value="Genomic_DNA"/>
</dbReference>
<reference evidence="1 2" key="1">
    <citation type="journal article" date="2024" name="Ann. Entomol. Soc. Am.">
        <title>Genomic analyses of the southern and eastern yellowjacket wasps (Hymenoptera: Vespidae) reveal evolutionary signatures of social life.</title>
        <authorList>
            <person name="Catto M.A."/>
            <person name="Caine P.B."/>
            <person name="Orr S.E."/>
            <person name="Hunt B.G."/>
            <person name="Goodisman M.A.D."/>
        </authorList>
    </citation>
    <scope>NUCLEOTIDE SEQUENCE [LARGE SCALE GENOMIC DNA]</scope>
    <source>
        <strain evidence="1">232</strain>
        <tissue evidence="1">Head and thorax</tissue>
    </source>
</reference>
<organism evidence="1 2">
    <name type="scientific">Vespula maculifrons</name>
    <name type="common">Eastern yellow jacket</name>
    <name type="synonym">Wasp</name>
    <dbReference type="NCBI Taxonomy" id="7453"/>
    <lineage>
        <taxon>Eukaryota</taxon>
        <taxon>Metazoa</taxon>
        <taxon>Ecdysozoa</taxon>
        <taxon>Arthropoda</taxon>
        <taxon>Hexapoda</taxon>
        <taxon>Insecta</taxon>
        <taxon>Pterygota</taxon>
        <taxon>Neoptera</taxon>
        <taxon>Endopterygota</taxon>
        <taxon>Hymenoptera</taxon>
        <taxon>Apocrita</taxon>
        <taxon>Aculeata</taxon>
        <taxon>Vespoidea</taxon>
        <taxon>Vespidae</taxon>
        <taxon>Vespinae</taxon>
        <taxon>Vespula</taxon>
    </lineage>
</organism>
<protein>
    <submittedName>
        <fullName evidence="1">Uncharacterized protein</fullName>
    </submittedName>
</protein>
<gene>
    <name evidence="1" type="ORF">V1477_009558</name>
</gene>
<keyword evidence="2" id="KW-1185">Reference proteome</keyword>
<dbReference type="AlphaFoldDB" id="A0ABD2CAZ8"/>
<evidence type="ECO:0000313" key="2">
    <source>
        <dbReference type="Proteomes" id="UP001607303"/>
    </source>
</evidence>